<protein>
    <submittedName>
        <fullName evidence="4">HpaI, hpcH</fullName>
    </submittedName>
</protein>
<dbReference type="InterPro" id="IPR005000">
    <property type="entry name" value="Aldolase/citrate-lyase_domain"/>
</dbReference>
<evidence type="ECO:0000259" key="3">
    <source>
        <dbReference type="Pfam" id="PF03328"/>
    </source>
</evidence>
<dbReference type="GO" id="GO:0046872">
    <property type="term" value="F:metal ion binding"/>
    <property type="evidence" value="ECO:0007669"/>
    <property type="project" value="UniProtKB-KW"/>
</dbReference>
<feature type="domain" description="HpcH/HpaI aldolase/citrate lyase" evidence="3">
    <location>
        <begin position="62"/>
        <end position="281"/>
    </location>
</feature>
<dbReference type="InterPro" id="IPR015813">
    <property type="entry name" value="Pyrv/PenolPyrv_kinase-like_dom"/>
</dbReference>
<dbReference type="SUPFAM" id="SSF51621">
    <property type="entry name" value="Phosphoenolpyruvate/pyruvate domain"/>
    <property type="match status" value="1"/>
</dbReference>
<dbReference type="Gene3D" id="3.20.20.60">
    <property type="entry name" value="Phosphoenolpyruvate-binding domains"/>
    <property type="match status" value="1"/>
</dbReference>
<dbReference type="Proteomes" id="UP000054845">
    <property type="component" value="Unassembled WGS sequence"/>
</dbReference>
<proteinExistence type="predicted"/>
<name>A0A0P1BSD1_9BASI</name>
<dbReference type="PANTHER" id="PTHR30502:SF8">
    <property type="entry name" value="SYNTHASE, PUTATIVE-RELATED"/>
    <property type="match status" value="1"/>
</dbReference>
<evidence type="ECO:0000256" key="1">
    <source>
        <dbReference type="ARBA" id="ARBA00022723"/>
    </source>
</evidence>
<dbReference type="STRING" id="401625.A0A0P1BSD1"/>
<keyword evidence="5" id="KW-1185">Reference proteome</keyword>
<evidence type="ECO:0000313" key="5">
    <source>
        <dbReference type="Proteomes" id="UP000054845"/>
    </source>
</evidence>
<dbReference type="GO" id="GO:0016832">
    <property type="term" value="F:aldehyde-lyase activity"/>
    <property type="evidence" value="ECO:0007669"/>
    <property type="project" value="TreeGrafter"/>
</dbReference>
<dbReference type="Pfam" id="PF03328">
    <property type="entry name" value="HpcH_HpaI"/>
    <property type="match status" value="1"/>
</dbReference>
<dbReference type="InterPro" id="IPR040442">
    <property type="entry name" value="Pyrv_kinase-like_dom_sf"/>
</dbReference>
<dbReference type="AlphaFoldDB" id="A0A0P1BSD1"/>
<dbReference type="InterPro" id="IPR050251">
    <property type="entry name" value="HpcH-HpaI_aldolase"/>
</dbReference>
<evidence type="ECO:0000256" key="2">
    <source>
        <dbReference type="ARBA" id="ARBA00023239"/>
    </source>
</evidence>
<dbReference type="OrthoDB" id="1621678at2759"/>
<keyword evidence="2" id="KW-0456">Lyase</keyword>
<dbReference type="GO" id="GO:0005737">
    <property type="term" value="C:cytoplasm"/>
    <property type="evidence" value="ECO:0007669"/>
    <property type="project" value="TreeGrafter"/>
</dbReference>
<keyword evidence="1" id="KW-0479">Metal-binding</keyword>
<organism evidence="4 5">
    <name type="scientific">Ceraceosorus bombacis</name>
    <dbReference type="NCBI Taxonomy" id="401625"/>
    <lineage>
        <taxon>Eukaryota</taxon>
        <taxon>Fungi</taxon>
        <taxon>Dikarya</taxon>
        <taxon>Basidiomycota</taxon>
        <taxon>Ustilaginomycotina</taxon>
        <taxon>Exobasidiomycetes</taxon>
        <taxon>Ceraceosorales</taxon>
        <taxon>Ceraceosoraceae</taxon>
        <taxon>Ceraceosorus</taxon>
    </lineage>
</organism>
<evidence type="ECO:0000313" key="4">
    <source>
        <dbReference type="EMBL" id="CEH19311.1"/>
    </source>
</evidence>
<sequence>MVQNETQYPNRSAWPPAPYRALSLKQPANLRAALKTLLNEKGDGPSNNLLMGLGLGVPSVEVAKALSVTRADWIWVDAEHSPFNVNLLADVIQIINFYSEGHTAPVVRIPGLDAGLIAHVLDAGAGGIILPHAEDPDEIRQLVSYSRFPPQGHRSYPPFAVIPGMTDQAPEGSSFLHVANDHIAVIPQVESAKGIENLEEICQIPGVDAIMIGAGDLRMDLGHPMGLLGDEPDFIAAFEKVKRVCAKYGKPIVGLAMNDELLQNRIKYGYRMLCVAADLFLLAFGSASALQEMKQGAQKLLKEAKDAGPGLDVKAAAAAATAQTIASTD</sequence>
<dbReference type="PANTHER" id="PTHR30502">
    <property type="entry name" value="2-KETO-3-DEOXY-L-RHAMNONATE ALDOLASE"/>
    <property type="match status" value="1"/>
</dbReference>
<accession>A0A0P1BSD1</accession>
<reference evidence="5" key="1">
    <citation type="submission" date="2014-09" db="EMBL/GenBank/DDBJ databases">
        <authorList>
            <person name="Sharma Rahul"/>
            <person name="Thines Marco"/>
        </authorList>
    </citation>
    <scope>NUCLEOTIDE SEQUENCE [LARGE SCALE GENOMIC DNA]</scope>
</reference>
<dbReference type="EMBL" id="CCYA01000389">
    <property type="protein sequence ID" value="CEH19311.1"/>
    <property type="molecule type" value="Genomic_DNA"/>
</dbReference>